<organism evidence="4 5">
    <name type="scientific">Neomesorhizobium albiziae</name>
    <dbReference type="NCBI Taxonomy" id="335020"/>
    <lineage>
        <taxon>Bacteria</taxon>
        <taxon>Pseudomonadati</taxon>
        <taxon>Pseudomonadota</taxon>
        <taxon>Alphaproteobacteria</taxon>
        <taxon>Hyphomicrobiales</taxon>
        <taxon>Phyllobacteriaceae</taxon>
        <taxon>Neomesorhizobium</taxon>
    </lineage>
</organism>
<reference evidence="4 5" key="1">
    <citation type="submission" date="2016-10" db="EMBL/GenBank/DDBJ databases">
        <authorList>
            <person name="Varghese N."/>
            <person name="Submissions S."/>
        </authorList>
    </citation>
    <scope>NUCLEOTIDE SEQUENCE [LARGE SCALE GENOMIC DNA]</scope>
    <source>
        <strain evidence="4 5">DSM 21822</strain>
    </source>
</reference>
<dbReference type="InterPro" id="IPR000182">
    <property type="entry name" value="GNAT_dom"/>
</dbReference>
<accession>A0A1I3WFK2</accession>
<dbReference type="PANTHER" id="PTHR43877:SF2">
    <property type="entry name" value="AMINOALKYLPHOSPHONATE N-ACETYLTRANSFERASE-RELATED"/>
    <property type="match status" value="1"/>
</dbReference>
<dbReference type="CDD" id="cd04301">
    <property type="entry name" value="NAT_SF"/>
    <property type="match status" value="1"/>
</dbReference>
<gene>
    <name evidence="4" type="ORF">SAMN04488498_102200</name>
</gene>
<dbReference type="Pfam" id="PF00583">
    <property type="entry name" value="Acetyltransf_1"/>
    <property type="match status" value="1"/>
</dbReference>
<keyword evidence="5" id="KW-1185">Reference proteome</keyword>
<dbReference type="PANTHER" id="PTHR43877">
    <property type="entry name" value="AMINOALKYLPHOSPHONATE N-ACETYLTRANSFERASE-RELATED-RELATED"/>
    <property type="match status" value="1"/>
</dbReference>
<dbReference type="AlphaFoldDB" id="A0A1I3WFK2"/>
<protein>
    <submittedName>
        <fullName evidence="4">Acetyltransferase (GNAT) family protein</fullName>
    </submittedName>
</protein>
<proteinExistence type="predicted"/>
<dbReference type="OrthoDB" id="9789603at2"/>
<name>A0A1I3WFK2_9HYPH</name>
<keyword evidence="2" id="KW-0012">Acyltransferase</keyword>
<dbReference type="Gene3D" id="3.40.630.30">
    <property type="match status" value="1"/>
</dbReference>
<evidence type="ECO:0000259" key="3">
    <source>
        <dbReference type="PROSITE" id="PS51186"/>
    </source>
</evidence>
<evidence type="ECO:0000256" key="1">
    <source>
        <dbReference type="ARBA" id="ARBA00022679"/>
    </source>
</evidence>
<dbReference type="GO" id="GO:0016747">
    <property type="term" value="F:acyltransferase activity, transferring groups other than amino-acyl groups"/>
    <property type="evidence" value="ECO:0007669"/>
    <property type="project" value="InterPro"/>
</dbReference>
<evidence type="ECO:0000313" key="5">
    <source>
        <dbReference type="Proteomes" id="UP000323300"/>
    </source>
</evidence>
<dbReference type="InterPro" id="IPR050832">
    <property type="entry name" value="Bact_Acetyltransf"/>
</dbReference>
<evidence type="ECO:0000256" key="2">
    <source>
        <dbReference type="ARBA" id="ARBA00023315"/>
    </source>
</evidence>
<dbReference type="RefSeq" id="WP_149758780.1">
    <property type="nucleotide sequence ID" value="NZ_BSPE01000028.1"/>
</dbReference>
<dbReference type="InterPro" id="IPR016181">
    <property type="entry name" value="Acyl_CoA_acyltransferase"/>
</dbReference>
<dbReference type="PROSITE" id="PS51186">
    <property type="entry name" value="GNAT"/>
    <property type="match status" value="1"/>
</dbReference>
<keyword evidence="1 4" id="KW-0808">Transferase</keyword>
<dbReference type="Proteomes" id="UP000323300">
    <property type="component" value="Unassembled WGS sequence"/>
</dbReference>
<dbReference type="EMBL" id="FOSL01000002">
    <property type="protein sequence ID" value="SFK06474.1"/>
    <property type="molecule type" value="Genomic_DNA"/>
</dbReference>
<sequence>MSRIDHEDIRLERIDGSFGRWDELLSLILRSFAYMDGVIDPPSSAHRLSLSGLKEKASQETGFAAFKGSRLVGCVFISEQADHFYLGKLAVEPGVQGSGIGRKLLEMAESEARKSRKPAIELQTRIELSANRDTFRHLGFREVAQTAHDGYDRPTSVTMRKVLS</sequence>
<feature type="domain" description="N-acetyltransferase" evidence="3">
    <location>
        <begin position="7"/>
        <end position="164"/>
    </location>
</feature>
<evidence type="ECO:0000313" key="4">
    <source>
        <dbReference type="EMBL" id="SFK06474.1"/>
    </source>
</evidence>
<dbReference type="SUPFAM" id="SSF55729">
    <property type="entry name" value="Acyl-CoA N-acyltransferases (Nat)"/>
    <property type="match status" value="1"/>
</dbReference>